<dbReference type="RefSeq" id="WP_110174144.1">
    <property type="nucleotide sequence ID" value="NZ_CP015136.1"/>
</dbReference>
<feature type="signal peptide" evidence="1">
    <location>
        <begin position="1"/>
        <end position="24"/>
    </location>
</feature>
<dbReference type="KEGG" id="abac:LuPra_05990"/>
<gene>
    <name evidence="2" type="ORF">LuPra_05990</name>
</gene>
<protein>
    <recommendedName>
        <fullName evidence="4">Phosphate-selective porin</fullName>
    </recommendedName>
</protein>
<keyword evidence="3" id="KW-1185">Reference proteome</keyword>
<evidence type="ECO:0000256" key="1">
    <source>
        <dbReference type="SAM" id="SignalP"/>
    </source>
</evidence>
<evidence type="ECO:0008006" key="4">
    <source>
        <dbReference type="Google" id="ProtNLM"/>
    </source>
</evidence>
<dbReference type="STRING" id="1855912.LuPra_05990"/>
<dbReference type="AlphaFoldDB" id="A0A143PWW6"/>
<feature type="chain" id="PRO_5007512108" description="Phosphate-selective porin" evidence="1">
    <location>
        <begin position="25"/>
        <end position="343"/>
    </location>
</feature>
<organism evidence="2 3">
    <name type="scientific">Luteitalea pratensis</name>
    <dbReference type="NCBI Taxonomy" id="1855912"/>
    <lineage>
        <taxon>Bacteria</taxon>
        <taxon>Pseudomonadati</taxon>
        <taxon>Acidobacteriota</taxon>
        <taxon>Vicinamibacteria</taxon>
        <taxon>Vicinamibacterales</taxon>
        <taxon>Vicinamibacteraceae</taxon>
        <taxon>Luteitalea</taxon>
    </lineage>
</organism>
<accession>A0A143PWW6</accession>
<dbReference type="EMBL" id="CP015136">
    <property type="protein sequence ID" value="AMY12708.1"/>
    <property type="molecule type" value="Genomic_DNA"/>
</dbReference>
<reference evidence="3" key="2">
    <citation type="submission" date="2016-04" db="EMBL/GenBank/DDBJ databases">
        <title>First Complete Genome Sequence of a Subdivision 6 Acidobacterium.</title>
        <authorList>
            <person name="Huang S."/>
            <person name="Vieira S."/>
            <person name="Bunk B."/>
            <person name="Riedel T."/>
            <person name="Sproeer C."/>
            <person name="Overmann J."/>
        </authorList>
    </citation>
    <scope>NUCLEOTIDE SEQUENCE [LARGE SCALE GENOMIC DNA]</scope>
    <source>
        <strain evidence="3">DSM 100886 HEG_-6_39</strain>
    </source>
</reference>
<reference evidence="2 3" key="1">
    <citation type="journal article" date="2016" name="Genome Announc.">
        <title>First Complete Genome Sequence of a Subdivision 6 Acidobacterium Strain.</title>
        <authorList>
            <person name="Huang S."/>
            <person name="Vieira S."/>
            <person name="Bunk B."/>
            <person name="Riedel T."/>
            <person name="Sproer C."/>
            <person name="Overmann J."/>
        </authorList>
    </citation>
    <scope>NUCLEOTIDE SEQUENCE [LARGE SCALE GENOMIC DNA]</scope>
    <source>
        <strain evidence="3">DSM 100886 HEG_-6_39</strain>
    </source>
</reference>
<evidence type="ECO:0000313" key="2">
    <source>
        <dbReference type="EMBL" id="AMY12708.1"/>
    </source>
</evidence>
<dbReference type="PROSITE" id="PS51257">
    <property type="entry name" value="PROKAR_LIPOPROTEIN"/>
    <property type="match status" value="1"/>
</dbReference>
<evidence type="ECO:0000313" key="3">
    <source>
        <dbReference type="Proteomes" id="UP000076079"/>
    </source>
</evidence>
<proteinExistence type="predicted"/>
<sequence length="343" mass="37531" precursor="true">MAVRASTLAGVLALWAIGCGTASAQSMSVELDGTTGFSTEGDTAAAGAQLRVFGELPREYRVNVEATWADRTADVSDAFGAAYPYGGRVSLSEAWVERIFRSKSKLLGVRAGQFRTPFGIYSRSDYAYQGFLRAPLIRYDEYWSISNNFLERGVNVVAGGSRLQVEASVGTPGDIGQSQRRGGVSGTVRAQGYFKSLVLGVSHVNSEPYAPARYATGRLAVTGVDGRFAKAGVIVRGEWMSGRPWSRPETDGWYLDGIVHRRFMGPVTAVVRAERLRYASPRPFTYRDETFTEWIADRQTFGARVRLPAGFTAQVGLLHQSRLLAHTNPVALDLAMTWSVRHD</sequence>
<keyword evidence="1" id="KW-0732">Signal</keyword>
<name>A0A143PWW6_LUTPR</name>
<dbReference type="Proteomes" id="UP000076079">
    <property type="component" value="Chromosome"/>
</dbReference>